<dbReference type="AlphaFoldDB" id="A0A6J4KP23"/>
<sequence length="58" mass="6681">MIPQGRIKLKRYLKNHNSGNKCGFLYKIYRKLLIFKSLSAKVRSNFPSILSQPGLNSL</sequence>
<gene>
    <name evidence="1" type="ORF">AVDCRST_MAG84-802</name>
</gene>
<dbReference type="EMBL" id="CADCTZ010000118">
    <property type="protein sequence ID" value="CAA9311397.1"/>
    <property type="molecule type" value="Genomic_DNA"/>
</dbReference>
<evidence type="ECO:0000313" key="1">
    <source>
        <dbReference type="EMBL" id="CAA9311397.1"/>
    </source>
</evidence>
<reference evidence="1" key="1">
    <citation type="submission" date="2020-02" db="EMBL/GenBank/DDBJ databases">
        <authorList>
            <person name="Meier V. D."/>
        </authorList>
    </citation>
    <scope>NUCLEOTIDE SEQUENCE</scope>
    <source>
        <strain evidence="1">AVDCRST_MAG84</strain>
    </source>
</reference>
<accession>A0A6J4KP23</accession>
<organism evidence="1">
    <name type="scientific">uncultured Microcoleus sp</name>
    <dbReference type="NCBI Taxonomy" id="259945"/>
    <lineage>
        <taxon>Bacteria</taxon>
        <taxon>Bacillati</taxon>
        <taxon>Cyanobacteriota</taxon>
        <taxon>Cyanophyceae</taxon>
        <taxon>Oscillatoriophycideae</taxon>
        <taxon>Oscillatoriales</taxon>
        <taxon>Microcoleaceae</taxon>
        <taxon>Microcoleus</taxon>
        <taxon>environmental samples</taxon>
    </lineage>
</organism>
<proteinExistence type="predicted"/>
<name>A0A6J4KP23_9CYAN</name>
<protein>
    <submittedName>
        <fullName evidence="1">Uncharacterized protein</fullName>
    </submittedName>
</protein>